<comment type="caution">
    <text evidence="7">The sequence shown here is derived from an EMBL/GenBank/DDBJ whole genome shotgun (WGS) entry which is preliminary data.</text>
</comment>
<evidence type="ECO:0000256" key="5">
    <source>
        <dbReference type="SAM" id="SignalP"/>
    </source>
</evidence>
<dbReference type="PRINTS" id="PR00337">
    <property type="entry name" value="LEUILEVALBP"/>
</dbReference>
<dbReference type="Gene3D" id="3.40.50.2300">
    <property type="match status" value="2"/>
</dbReference>
<evidence type="ECO:0000313" key="7">
    <source>
        <dbReference type="EMBL" id="MFC7436281.1"/>
    </source>
</evidence>
<dbReference type="InterPro" id="IPR051010">
    <property type="entry name" value="BCAA_transport"/>
</dbReference>
<comment type="similarity">
    <text evidence="1">Belongs to the leucine-binding protein family.</text>
</comment>
<dbReference type="EMBL" id="JBHTBX010000016">
    <property type="protein sequence ID" value="MFC7436281.1"/>
    <property type="molecule type" value="Genomic_DNA"/>
</dbReference>
<name>A0ABW2RE15_9BURK</name>
<keyword evidence="8" id="KW-1185">Reference proteome</keyword>
<dbReference type="PANTHER" id="PTHR30483">
    <property type="entry name" value="LEUCINE-SPECIFIC-BINDING PROTEIN"/>
    <property type="match status" value="1"/>
</dbReference>
<organism evidence="7 8">
    <name type="scientific">Hydrogenophaga bisanensis</name>
    <dbReference type="NCBI Taxonomy" id="439611"/>
    <lineage>
        <taxon>Bacteria</taxon>
        <taxon>Pseudomonadati</taxon>
        <taxon>Pseudomonadota</taxon>
        <taxon>Betaproteobacteria</taxon>
        <taxon>Burkholderiales</taxon>
        <taxon>Comamonadaceae</taxon>
        <taxon>Hydrogenophaga</taxon>
    </lineage>
</organism>
<feature type="domain" description="Leucine-binding protein" evidence="6">
    <location>
        <begin position="26"/>
        <end position="362"/>
    </location>
</feature>
<protein>
    <submittedName>
        <fullName evidence="7">ABC transporter substrate-binding protein</fullName>
    </submittedName>
</protein>
<dbReference type="SUPFAM" id="SSF53822">
    <property type="entry name" value="Periplasmic binding protein-like I"/>
    <property type="match status" value="1"/>
</dbReference>
<accession>A0ABW2RE15</accession>
<evidence type="ECO:0000313" key="8">
    <source>
        <dbReference type="Proteomes" id="UP001596495"/>
    </source>
</evidence>
<evidence type="ECO:0000256" key="3">
    <source>
        <dbReference type="ARBA" id="ARBA00022729"/>
    </source>
</evidence>
<dbReference type="InterPro" id="IPR028082">
    <property type="entry name" value="Peripla_BP_I"/>
</dbReference>
<gene>
    <name evidence="7" type="ORF">ACFQNJ_17365</name>
</gene>
<dbReference type="PROSITE" id="PS51257">
    <property type="entry name" value="PROKAR_LIPOPROTEIN"/>
    <property type="match status" value="1"/>
</dbReference>
<evidence type="ECO:0000256" key="1">
    <source>
        <dbReference type="ARBA" id="ARBA00010062"/>
    </source>
</evidence>
<dbReference type="Pfam" id="PF13458">
    <property type="entry name" value="Peripla_BP_6"/>
    <property type="match status" value="1"/>
</dbReference>
<reference evidence="8" key="1">
    <citation type="journal article" date="2019" name="Int. J. Syst. Evol. Microbiol.">
        <title>The Global Catalogue of Microorganisms (GCM) 10K type strain sequencing project: providing services to taxonomists for standard genome sequencing and annotation.</title>
        <authorList>
            <consortium name="The Broad Institute Genomics Platform"/>
            <consortium name="The Broad Institute Genome Sequencing Center for Infectious Disease"/>
            <person name="Wu L."/>
            <person name="Ma J."/>
        </authorList>
    </citation>
    <scope>NUCLEOTIDE SEQUENCE [LARGE SCALE GENOMIC DNA]</scope>
    <source>
        <strain evidence="8">CCUG 54518</strain>
    </source>
</reference>
<dbReference type="CDD" id="cd19983">
    <property type="entry name" value="PBP1_ABC_HAAT-like"/>
    <property type="match status" value="1"/>
</dbReference>
<dbReference type="RefSeq" id="WP_382259828.1">
    <property type="nucleotide sequence ID" value="NZ_JBHTBX010000016.1"/>
</dbReference>
<dbReference type="InterPro" id="IPR028081">
    <property type="entry name" value="Leu-bd"/>
</dbReference>
<keyword evidence="2" id="KW-0813">Transport</keyword>
<sequence length="369" mass="39929">MKKFCAFLIVITTALLAACSEKPVEPIRIGFIGGLSGPNSDNGQSGLNGLTLAVEQFNRAGGANGRLVEIIAKDDAQSKETATTSSNELVAAKVEAVVGPFTSSMAAAIVPITGQAGIFQVSPTITAMEFFGKDDNLFRINRTTRDNAGDYAKVMHGRGQKHVAVAYDLRNRAFTQSWLDEYRTAVKALGASLAAEISYESAKDTDFEAVVAKMLEAKPDGLLFISGALDVARLAQAARKLAPQLPIAASEWAATEQLIDLGGQVVEGLLIVQNYDRDDASPRFKEFSDAYFKRFQRNPGYSSVSTYDAATVVLTALKNRKEGESVKAAALRSGPYQGLQQEMAFDANGDTVRKVYFTEIREGRYRRID</sequence>
<feature type="signal peptide" evidence="5">
    <location>
        <begin position="1"/>
        <end position="17"/>
    </location>
</feature>
<dbReference type="PANTHER" id="PTHR30483:SF6">
    <property type="entry name" value="PERIPLASMIC BINDING PROTEIN OF ABC TRANSPORTER FOR NATURAL AMINO ACIDS"/>
    <property type="match status" value="1"/>
</dbReference>
<dbReference type="InterPro" id="IPR000709">
    <property type="entry name" value="Leu_Ile_Val-bd"/>
</dbReference>
<proteinExistence type="inferred from homology"/>
<dbReference type="Proteomes" id="UP001596495">
    <property type="component" value="Unassembled WGS sequence"/>
</dbReference>
<evidence type="ECO:0000259" key="6">
    <source>
        <dbReference type="Pfam" id="PF13458"/>
    </source>
</evidence>
<feature type="chain" id="PRO_5045850635" evidence="5">
    <location>
        <begin position="18"/>
        <end position="369"/>
    </location>
</feature>
<evidence type="ECO:0000256" key="4">
    <source>
        <dbReference type="ARBA" id="ARBA00022970"/>
    </source>
</evidence>
<keyword evidence="3 5" id="KW-0732">Signal</keyword>
<evidence type="ECO:0000256" key="2">
    <source>
        <dbReference type="ARBA" id="ARBA00022448"/>
    </source>
</evidence>
<keyword evidence="4" id="KW-0029">Amino-acid transport</keyword>